<evidence type="ECO:0000256" key="1">
    <source>
        <dbReference type="SAM" id="Phobius"/>
    </source>
</evidence>
<proteinExistence type="predicted"/>
<accession>A0A4R4UBF2</accession>
<name>A0A4R4UBF2_9PSEU</name>
<gene>
    <name evidence="2" type="ORF">E1161_22630</name>
</gene>
<feature type="transmembrane region" description="Helical" evidence="1">
    <location>
        <begin position="38"/>
        <end position="58"/>
    </location>
</feature>
<dbReference type="OrthoDB" id="3557051at2"/>
<evidence type="ECO:0000313" key="3">
    <source>
        <dbReference type="Proteomes" id="UP000294744"/>
    </source>
</evidence>
<comment type="caution">
    <text evidence="2">The sequence shown here is derived from an EMBL/GenBank/DDBJ whole genome shotgun (WGS) entry which is preliminary data.</text>
</comment>
<dbReference type="EMBL" id="SMKV01000038">
    <property type="protein sequence ID" value="TDC88867.1"/>
    <property type="molecule type" value="Genomic_DNA"/>
</dbReference>
<keyword evidence="3" id="KW-1185">Reference proteome</keyword>
<dbReference type="Proteomes" id="UP000294744">
    <property type="component" value="Unassembled WGS sequence"/>
</dbReference>
<protein>
    <submittedName>
        <fullName evidence="2">Uncharacterized protein</fullName>
    </submittedName>
</protein>
<feature type="transmembrane region" description="Helical" evidence="1">
    <location>
        <begin position="102"/>
        <end position="127"/>
    </location>
</feature>
<keyword evidence="1" id="KW-0812">Transmembrane</keyword>
<organism evidence="2 3">
    <name type="scientific">Saccharopolyspora aridisoli</name>
    <dbReference type="NCBI Taxonomy" id="2530385"/>
    <lineage>
        <taxon>Bacteria</taxon>
        <taxon>Bacillati</taxon>
        <taxon>Actinomycetota</taxon>
        <taxon>Actinomycetes</taxon>
        <taxon>Pseudonocardiales</taxon>
        <taxon>Pseudonocardiaceae</taxon>
        <taxon>Saccharopolyspora</taxon>
    </lineage>
</organism>
<evidence type="ECO:0000313" key="2">
    <source>
        <dbReference type="EMBL" id="TDC88867.1"/>
    </source>
</evidence>
<dbReference type="AlphaFoldDB" id="A0A4R4UBF2"/>
<keyword evidence="1" id="KW-1133">Transmembrane helix</keyword>
<keyword evidence="1" id="KW-0472">Membrane</keyword>
<reference evidence="2 3" key="1">
    <citation type="submission" date="2019-03" db="EMBL/GenBank/DDBJ databases">
        <title>Draft genome sequences of novel Actinobacteria.</title>
        <authorList>
            <person name="Sahin N."/>
            <person name="Ay H."/>
            <person name="Saygin H."/>
        </authorList>
    </citation>
    <scope>NUCLEOTIDE SEQUENCE [LARGE SCALE GENOMIC DNA]</scope>
    <source>
        <strain evidence="2 3">16K404</strain>
    </source>
</reference>
<feature type="transmembrane region" description="Helical" evidence="1">
    <location>
        <begin position="12"/>
        <end position="32"/>
    </location>
</feature>
<sequence>MTTGVSRLSWPLIVVLGVFALVRPILNITGAMDVLGKPVGPVLVTVVISTVWLAAVVWRRSARPVATLTCAGLVYGVLAVVLSAVLSPILRGELVGPLATPGGIGVVMVLLVNAGWGAAVGVVALALELRLEHAGR</sequence>
<feature type="transmembrane region" description="Helical" evidence="1">
    <location>
        <begin position="65"/>
        <end position="90"/>
    </location>
</feature>
<dbReference type="RefSeq" id="WP_132626552.1">
    <property type="nucleotide sequence ID" value="NZ_SMKV01000038.1"/>
</dbReference>